<dbReference type="InterPro" id="IPR030678">
    <property type="entry name" value="Peptide/Ni-bd"/>
</dbReference>
<organism evidence="7 8">
    <name type="scientific">Brevibacillus fluminis</name>
    <dbReference type="NCBI Taxonomy" id="511487"/>
    <lineage>
        <taxon>Bacteria</taxon>
        <taxon>Bacillati</taxon>
        <taxon>Bacillota</taxon>
        <taxon>Bacilli</taxon>
        <taxon>Bacillales</taxon>
        <taxon>Paenibacillaceae</taxon>
        <taxon>Brevibacillus</taxon>
    </lineage>
</organism>
<protein>
    <submittedName>
        <fullName evidence="7">ABC transporter substrate-binding protein</fullName>
    </submittedName>
</protein>
<name>A0A3M8D5Y6_9BACL</name>
<dbReference type="EMBL" id="RHHQ01000018">
    <property type="protein sequence ID" value="RNB83318.1"/>
    <property type="molecule type" value="Genomic_DNA"/>
</dbReference>
<dbReference type="PIRSF" id="PIRSF002741">
    <property type="entry name" value="MppA"/>
    <property type="match status" value="1"/>
</dbReference>
<dbReference type="AlphaFoldDB" id="A0A3M8D5Y6"/>
<dbReference type="OrthoDB" id="9796817at2"/>
<dbReference type="PANTHER" id="PTHR30290:SF9">
    <property type="entry name" value="OLIGOPEPTIDE-BINDING PROTEIN APPA"/>
    <property type="match status" value="1"/>
</dbReference>
<dbReference type="PANTHER" id="PTHR30290">
    <property type="entry name" value="PERIPLASMIC BINDING COMPONENT OF ABC TRANSPORTER"/>
    <property type="match status" value="1"/>
</dbReference>
<keyword evidence="3 5" id="KW-0732">Signal</keyword>
<dbReference type="GO" id="GO:0015833">
    <property type="term" value="P:peptide transport"/>
    <property type="evidence" value="ECO:0007669"/>
    <property type="project" value="TreeGrafter"/>
</dbReference>
<sequence>MGGVNVRKRFGLPKVLSSVAVLSMLALAGCGGGQSAPAPDAGSATQSNQQAAQPSGQPKDGGILTLALSANAKTLDPIKYTAVYESNVMRNIADTLVVYNQDLSKLEPSLATEWKVSDDMKVYTFKLRDNVFFQPGKFQDGRKMTAEDVKYSLERSAQHSAMNRLRGVEKVEVTGPNEVALHLTAPNAAVLAALTDVGNVIVPKEEVEGWGDDFGKHLVGTGPFQLESWANDGDVKVKRFDKYWGEKPHLDGITFKFITDGNMMTNALRSGDIDIATDIKGQNRAIVQKDDKLSLLTTPGLSISYLGMNMKEGPTKDVKVREAMAMGTDVQGLIKAVYQWGGAEPSKLPLPKGSWGYDASAEANVPKYDPAKAKQLLTEAGYPNGFNTEIYVAQSRVPEATIFATQMKEHLGINVEIKTVEWGTFSDIVSKGKAPLYIAGWTWYPDPDFFLFQMFHSKQIGALGNGYGFNNPKVDELLDRATSETTDEAKRKELYSQALKLIVDERPRIELGLIEIVAGTQKHVQGFNVKADNSIVIAGNGVNVWLDK</sequence>
<feature type="compositionally biased region" description="Polar residues" evidence="4">
    <location>
        <begin position="43"/>
        <end position="56"/>
    </location>
</feature>
<dbReference type="GO" id="GO:1904680">
    <property type="term" value="F:peptide transmembrane transporter activity"/>
    <property type="evidence" value="ECO:0007669"/>
    <property type="project" value="TreeGrafter"/>
</dbReference>
<dbReference type="Gene3D" id="3.90.76.10">
    <property type="entry name" value="Dipeptide-binding Protein, Domain 1"/>
    <property type="match status" value="1"/>
</dbReference>
<feature type="signal peptide" evidence="5">
    <location>
        <begin position="1"/>
        <end position="28"/>
    </location>
</feature>
<keyword evidence="8" id="KW-1185">Reference proteome</keyword>
<gene>
    <name evidence="7" type="ORF">EDM56_21865</name>
</gene>
<keyword evidence="2" id="KW-0813">Transport</keyword>
<accession>A0A3M8D5Y6</accession>
<dbReference type="Gene3D" id="3.40.190.10">
    <property type="entry name" value="Periplasmic binding protein-like II"/>
    <property type="match status" value="1"/>
</dbReference>
<evidence type="ECO:0000313" key="8">
    <source>
        <dbReference type="Proteomes" id="UP000271031"/>
    </source>
</evidence>
<dbReference type="SUPFAM" id="SSF53850">
    <property type="entry name" value="Periplasmic binding protein-like II"/>
    <property type="match status" value="1"/>
</dbReference>
<evidence type="ECO:0000259" key="6">
    <source>
        <dbReference type="Pfam" id="PF00496"/>
    </source>
</evidence>
<evidence type="ECO:0000313" key="7">
    <source>
        <dbReference type="EMBL" id="RNB83318.1"/>
    </source>
</evidence>
<dbReference type="PROSITE" id="PS51257">
    <property type="entry name" value="PROKAR_LIPOPROTEIN"/>
    <property type="match status" value="1"/>
</dbReference>
<evidence type="ECO:0000256" key="1">
    <source>
        <dbReference type="ARBA" id="ARBA00005695"/>
    </source>
</evidence>
<evidence type="ECO:0000256" key="5">
    <source>
        <dbReference type="SAM" id="SignalP"/>
    </source>
</evidence>
<reference evidence="7 8" key="1">
    <citation type="submission" date="2018-10" db="EMBL/GenBank/DDBJ databases">
        <title>Phylogenomics of Brevibacillus.</title>
        <authorList>
            <person name="Dunlap C."/>
        </authorList>
    </citation>
    <scope>NUCLEOTIDE SEQUENCE [LARGE SCALE GENOMIC DNA]</scope>
    <source>
        <strain evidence="7 8">JCM 15716</strain>
    </source>
</reference>
<evidence type="ECO:0000256" key="2">
    <source>
        <dbReference type="ARBA" id="ARBA00022448"/>
    </source>
</evidence>
<comment type="caution">
    <text evidence="7">The sequence shown here is derived from an EMBL/GenBank/DDBJ whole genome shotgun (WGS) entry which is preliminary data.</text>
</comment>
<feature type="region of interest" description="Disordered" evidence="4">
    <location>
        <begin position="36"/>
        <end position="59"/>
    </location>
</feature>
<evidence type="ECO:0000256" key="4">
    <source>
        <dbReference type="SAM" id="MobiDB-lite"/>
    </source>
</evidence>
<dbReference type="Pfam" id="PF00496">
    <property type="entry name" value="SBP_bac_5"/>
    <property type="match status" value="1"/>
</dbReference>
<dbReference type="RefSeq" id="WP_122920050.1">
    <property type="nucleotide sequence ID" value="NZ_RHHQ01000018.1"/>
</dbReference>
<dbReference type="Gene3D" id="3.10.105.10">
    <property type="entry name" value="Dipeptide-binding Protein, Domain 3"/>
    <property type="match status" value="1"/>
</dbReference>
<dbReference type="GO" id="GO:0043190">
    <property type="term" value="C:ATP-binding cassette (ABC) transporter complex"/>
    <property type="evidence" value="ECO:0007669"/>
    <property type="project" value="InterPro"/>
</dbReference>
<comment type="similarity">
    <text evidence="1">Belongs to the bacterial solute-binding protein 5 family.</text>
</comment>
<evidence type="ECO:0000256" key="3">
    <source>
        <dbReference type="ARBA" id="ARBA00022729"/>
    </source>
</evidence>
<dbReference type="InterPro" id="IPR000914">
    <property type="entry name" value="SBP_5_dom"/>
</dbReference>
<proteinExistence type="inferred from homology"/>
<feature type="domain" description="Solute-binding protein family 5" evidence="6">
    <location>
        <begin position="105"/>
        <end position="460"/>
    </location>
</feature>
<feature type="chain" id="PRO_5038619459" evidence="5">
    <location>
        <begin position="29"/>
        <end position="548"/>
    </location>
</feature>
<dbReference type="Proteomes" id="UP000271031">
    <property type="component" value="Unassembled WGS sequence"/>
</dbReference>
<dbReference type="InterPro" id="IPR039424">
    <property type="entry name" value="SBP_5"/>
</dbReference>
<dbReference type="GO" id="GO:0042597">
    <property type="term" value="C:periplasmic space"/>
    <property type="evidence" value="ECO:0007669"/>
    <property type="project" value="UniProtKB-ARBA"/>
</dbReference>
<dbReference type="CDD" id="cd00995">
    <property type="entry name" value="PBP2_NikA_DppA_OppA_like"/>
    <property type="match status" value="1"/>
</dbReference>